<keyword evidence="2" id="KW-0560">Oxidoreductase</keyword>
<dbReference type="Gene3D" id="3.40.50.720">
    <property type="entry name" value="NAD(P)-binding Rossmann-like Domain"/>
    <property type="match status" value="1"/>
</dbReference>
<dbReference type="InterPro" id="IPR013708">
    <property type="entry name" value="Shikimate_DH-bd_N"/>
</dbReference>
<evidence type="ECO:0000313" key="8">
    <source>
        <dbReference type="Proteomes" id="UP000306630"/>
    </source>
</evidence>
<keyword evidence="7" id="KW-1185">Reference proteome</keyword>
<dbReference type="EMBL" id="CP015402">
    <property type="protein sequence ID" value="ANU63289.1"/>
    <property type="molecule type" value="Genomic_DNA"/>
</dbReference>
<dbReference type="Gene3D" id="3.40.50.10860">
    <property type="entry name" value="Leucine Dehydrogenase, chain A, domain 1"/>
    <property type="match status" value="1"/>
</dbReference>
<evidence type="ECO:0000256" key="3">
    <source>
        <dbReference type="ARBA" id="ARBA00023141"/>
    </source>
</evidence>
<keyword evidence="3" id="KW-0028">Amino-acid biosynthesis</keyword>
<evidence type="ECO:0000313" key="7">
    <source>
        <dbReference type="Proteomes" id="UP000186351"/>
    </source>
</evidence>
<dbReference type="SUPFAM" id="SSF51735">
    <property type="entry name" value="NAD(P)-binding Rossmann-fold domains"/>
    <property type="match status" value="1"/>
</dbReference>
<dbReference type="InterPro" id="IPR036291">
    <property type="entry name" value="NAD(P)-bd_dom_sf"/>
</dbReference>
<dbReference type="RefSeq" id="WP_068960633.1">
    <property type="nucleotide sequence ID" value="NZ_CAJTAP010000015.1"/>
</dbReference>
<dbReference type="InterPro" id="IPR046346">
    <property type="entry name" value="Aminoacid_DH-like_N_sf"/>
</dbReference>
<dbReference type="EMBL" id="SRYD01000031">
    <property type="protein sequence ID" value="TGY73659.1"/>
    <property type="molecule type" value="Genomic_DNA"/>
</dbReference>
<dbReference type="OrthoDB" id="9792692at2"/>
<reference evidence="6 8" key="3">
    <citation type="submission" date="2019-04" db="EMBL/GenBank/DDBJ databases">
        <title>Microbes associate with the intestines of laboratory mice.</title>
        <authorList>
            <person name="Navarre W."/>
            <person name="Wong E."/>
            <person name="Huang K."/>
            <person name="Tropini C."/>
            <person name="Ng K."/>
            <person name="Yu B."/>
        </authorList>
    </citation>
    <scope>NUCLEOTIDE SEQUENCE [LARGE SCALE GENOMIC DNA]</scope>
    <source>
        <strain evidence="6 8">NM06_A21</strain>
    </source>
</reference>
<keyword evidence="3" id="KW-0057">Aromatic amino acid biosynthesis</keyword>
<comment type="pathway">
    <text evidence="1">Metabolic intermediate biosynthesis; chorismate biosynthesis; chorismate from D-erythrose 4-phosphate and phosphoenolpyruvate: step 4/7.</text>
</comment>
<dbReference type="STRING" id="1796646.A4V02_05825"/>
<reference evidence="7" key="1">
    <citation type="submission" date="2016-04" db="EMBL/GenBank/DDBJ databases">
        <title>Complete Genome Sequences of Twelve Strains of a Stable Defined Moderately Diverse Mouse Microbiota 2 (sDMDMm2).</title>
        <authorList>
            <person name="Uchimura Y."/>
            <person name="Wyss M."/>
            <person name="Brugiroux S."/>
            <person name="Limenitakis J.P."/>
            <person name="Stecher B."/>
            <person name="McCoy K.D."/>
            <person name="Macpherson A.J."/>
        </authorList>
    </citation>
    <scope>NUCLEOTIDE SEQUENCE [LARGE SCALE GENOMIC DNA]</scope>
    <source>
        <strain evidence="7">YL27</strain>
    </source>
</reference>
<dbReference type="KEGG" id="pary:A4V02_05825"/>
<accession>A0A1B1S923</accession>
<dbReference type="PANTHER" id="PTHR21089:SF1">
    <property type="entry name" value="BIFUNCTIONAL 3-DEHYDROQUINATE DEHYDRATASE_SHIKIMATE DEHYDROGENASE, CHLOROPLASTIC"/>
    <property type="match status" value="1"/>
</dbReference>
<accession>A0A1Z2XJM4</accession>
<dbReference type="GO" id="GO:0009423">
    <property type="term" value="P:chorismate biosynthetic process"/>
    <property type="evidence" value="ECO:0007669"/>
    <property type="project" value="TreeGrafter"/>
</dbReference>
<evidence type="ECO:0000313" key="5">
    <source>
        <dbReference type="EMBL" id="ANU63289.1"/>
    </source>
</evidence>
<dbReference type="GO" id="GO:0019632">
    <property type="term" value="P:shikimate metabolic process"/>
    <property type="evidence" value="ECO:0007669"/>
    <property type="project" value="TreeGrafter"/>
</dbReference>
<dbReference type="Pfam" id="PF08501">
    <property type="entry name" value="Shikimate_dh_N"/>
    <property type="match status" value="1"/>
</dbReference>
<protein>
    <submittedName>
        <fullName evidence="5">Shikimate dehydrogenase</fullName>
    </submittedName>
</protein>
<dbReference type="GeneID" id="65536370"/>
<dbReference type="Proteomes" id="UP000186351">
    <property type="component" value="Chromosome"/>
</dbReference>
<dbReference type="AlphaFoldDB" id="A0A1B1S923"/>
<reference evidence="5" key="2">
    <citation type="submission" date="2017-04" db="EMBL/GenBank/DDBJ databases">
        <title>Complete Genome Sequences of Twelve Strains of a Stable Defined Moderately Diverse Mouse Microbiota 2 (sDMDMm2).</title>
        <authorList>
            <person name="Uchimura Y."/>
            <person name="Wyss M."/>
            <person name="Brugiroux S."/>
            <person name="Limenitakis J.P."/>
            <person name="Stecher B."/>
            <person name="McCoy K.D."/>
            <person name="Macpherson A.J."/>
        </authorList>
    </citation>
    <scope>NUCLEOTIDE SEQUENCE</scope>
    <source>
        <strain evidence="5">YL27</strain>
    </source>
</reference>
<dbReference type="GO" id="GO:0005829">
    <property type="term" value="C:cytosol"/>
    <property type="evidence" value="ECO:0007669"/>
    <property type="project" value="TreeGrafter"/>
</dbReference>
<gene>
    <name evidence="5" type="primary">aroE</name>
    <name evidence="5" type="ORF">A4V02_05825</name>
    <name evidence="6" type="ORF">E5333_08690</name>
</gene>
<evidence type="ECO:0000256" key="2">
    <source>
        <dbReference type="ARBA" id="ARBA00023002"/>
    </source>
</evidence>
<name>A0A1B1S923_9BACT</name>
<proteinExistence type="predicted"/>
<dbReference type="Proteomes" id="UP000306630">
    <property type="component" value="Unassembled WGS sequence"/>
</dbReference>
<dbReference type="SUPFAM" id="SSF53223">
    <property type="entry name" value="Aminoacid dehydrogenase-like, N-terminal domain"/>
    <property type="match status" value="1"/>
</dbReference>
<evidence type="ECO:0000259" key="4">
    <source>
        <dbReference type="Pfam" id="PF08501"/>
    </source>
</evidence>
<organism evidence="5 7">
    <name type="scientific">Muribaculum intestinale</name>
    <dbReference type="NCBI Taxonomy" id="1796646"/>
    <lineage>
        <taxon>Bacteria</taxon>
        <taxon>Pseudomonadati</taxon>
        <taxon>Bacteroidota</taxon>
        <taxon>Bacteroidia</taxon>
        <taxon>Bacteroidales</taxon>
        <taxon>Muribaculaceae</taxon>
        <taxon>Muribaculum</taxon>
    </lineage>
</organism>
<dbReference type="GO" id="GO:0004764">
    <property type="term" value="F:shikimate 3-dehydrogenase (NADP+) activity"/>
    <property type="evidence" value="ECO:0007669"/>
    <property type="project" value="InterPro"/>
</dbReference>
<feature type="domain" description="Shikimate dehydrogenase substrate binding N-terminal" evidence="4">
    <location>
        <begin position="11"/>
        <end position="92"/>
    </location>
</feature>
<dbReference type="GO" id="GO:0009073">
    <property type="term" value="P:aromatic amino acid family biosynthetic process"/>
    <property type="evidence" value="ECO:0007669"/>
    <property type="project" value="UniProtKB-KW"/>
</dbReference>
<dbReference type="PANTHER" id="PTHR21089">
    <property type="entry name" value="SHIKIMATE DEHYDROGENASE"/>
    <property type="match status" value="1"/>
</dbReference>
<evidence type="ECO:0000313" key="6">
    <source>
        <dbReference type="EMBL" id="TGY73659.1"/>
    </source>
</evidence>
<sequence length="253" mass="28320">MADRIERTYGLIGFPLTHSFSQAYFNRKFEAEGIPAHYINFELPDIGDFMEVISEYPTLSGLNVTIPYKEQVIPYLNEIDEDARKIGAVNVIKFIRKKGNDIKLKGYNSDIIGFSDSIRPLLNPERNKALILGTGGAAKAVRQGLINLGVEPVMVSRTPNEGVITYADITPEVMDAHKIIVNTTPLGMYPHVDECPDIPYGLLTSSHLCYDLLYNPDVTLFMKKSSDMGAETKNGLEMLLLQAFVSWQIWEEA</sequence>
<dbReference type="GO" id="GO:0050661">
    <property type="term" value="F:NADP binding"/>
    <property type="evidence" value="ECO:0007669"/>
    <property type="project" value="TreeGrafter"/>
</dbReference>
<dbReference type="CDD" id="cd01065">
    <property type="entry name" value="NAD_bind_Shikimate_DH"/>
    <property type="match status" value="1"/>
</dbReference>
<dbReference type="InterPro" id="IPR022893">
    <property type="entry name" value="Shikimate_DH_fam"/>
</dbReference>
<dbReference type="FunFam" id="3.40.50.720:FF:000427">
    <property type="entry name" value="Shikimate dehydrogenase"/>
    <property type="match status" value="1"/>
</dbReference>
<evidence type="ECO:0000256" key="1">
    <source>
        <dbReference type="ARBA" id="ARBA00004871"/>
    </source>
</evidence>